<reference evidence="2 3" key="1">
    <citation type="submission" date="2020-09" db="EMBL/GenBank/DDBJ databases">
        <title>Sphingomonas sp., a new species isolated from pork steak.</title>
        <authorList>
            <person name="Heidler von Heilborn D."/>
        </authorList>
    </citation>
    <scope>NUCLEOTIDE SEQUENCE [LARGE SCALE GENOMIC DNA]</scope>
    <source>
        <strain evidence="3">S8-3T</strain>
    </source>
</reference>
<feature type="domain" description="Transcription regulator PadR N-terminal" evidence="1">
    <location>
        <begin position="25"/>
        <end position="80"/>
    </location>
</feature>
<dbReference type="Gene3D" id="1.10.10.10">
    <property type="entry name" value="Winged helix-like DNA-binding domain superfamily/Winged helix DNA-binding domain"/>
    <property type="match status" value="1"/>
</dbReference>
<evidence type="ECO:0000259" key="1">
    <source>
        <dbReference type="Pfam" id="PF03551"/>
    </source>
</evidence>
<name>A0A7H0LEE8_9SPHN</name>
<dbReference type="InterPro" id="IPR036388">
    <property type="entry name" value="WH-like_DNA-bd_sf"/>
</dbReference>
<dbReference type="AlphaFoldDB" id="A0A7H0LEE8"/>
<dbReference type="Pfam" id="PF03551">
    <property type="entry name" value="PadR"/>
    <property type="match status" value="1"/>
</dbReference>
<proteinExistence type="predicted"/>
<dbReference type="EMBL" id="CP061038">
    <property type="protein sequence ID" value="QNQ08051.1"/>
    <property type="molecule type" value="Genomic_DNA"/>
</dbReference>
<accession>A0A7H0LEE8</accession>
<keyword evidence="3" id="KW-1185">Reference proteome</keyword>
<protein>
    <submittedName>
        <fullName evidence="2">PadR family transcriptional regulator</fullName>
    </submittedName>
</protein>
<gene>
    <name evidence="2" type="ORF">H3Z74_14830</name>
</gene>
<dbReference type="InterPro" id="IPR005149">
    <property type="entry name" value="Tscrpt_reg_PadR_N"/>
</dbReference>
<dbReference type="InterPro" id="IPR036390">
    <property type="entry name" value="WH_DNA-bd_sf"/>
</dbReference>
<organism evidence="2 3">
    <name type="scientific">Sphingomonas alpina</name>
    <dbReference type="NCBI Taxonomy" id="653931"/>
    <lineage>
        <taxon>Bacteria</taxon>
        <taxon>Pseudomonadati</taxon>
        <taxon>Pseudomonadota</taxon>
        <taxon>Alphaproteobacteria</taxon>
        <taxon>Sphingomonadales</taxon>
        <taxon>Sphingomonadaceae</taxon>
        <taxon>Sphingomonas</taxon>
    </lineage>
</organism>
<evidence type="ECO:0000313" key="2">
    <source>
        <dbReference type="EMBL" id="QNQ08051.1"/>
    </source>
</evidence>
<evidence type="ECO:0000313" key="3">
    <source>
        <dbReference type="Proteomes" id="UP000516148"/>
    </source>
</evidence>
<dbReference type="SUPFAM" id="SSF46785">
    <property type="entry name" value="Winged helix' DNA-binding domain"/>
    <property type="match status" value="1"/>
</dbReference>
<dbReference type="PANTHER" id="PTHR33169:SF14">
    <property type="entry name" value="TRANSCRIPTIONAL REGULATOR RV3488"/>
    <property type="match status" value="1"/>
</dbReference>
<dbReference type="KEGG" id="spap:H3Z74_14830"/>
<dbReference type="Proteomes" id="UP000516148">
    <property type="component" value="Chromosome"/>
</dbReference>
<dbReference type="InterPro" id="IPR052509">
    <property type="entry name" value="Metal_resp_DNA-bind_regulator"/>
</dbReference>
<sequence>MRHRKPSRQTLAVLQALLSRPADWRYGYDLTKDIGLKSGTLYPVLMRLADQGLLESEWHVSDRPGTPARHAYRLTRAGLAFAHASIDAAAEARPRHGIAPA</sequence>
<dbReference type="PANTHER" id="PTHR33169">
    <property type="entry name" value="PADR-FAMILY TRANSCRIPTIONAL REGULATOR"/>
    <property type="match status" value="1"/>
</dbReference>